<keyword evidence="2" id="KW-1185">Reference proteome</keyword>
<gene>
    <name evidence="1" type="ORF">NCTC12714_00765</name>
</gene>
<organism evidence="1 2">
    <name type="scientific">Helicobacter muridarum</name>
    <dbReference type="NCBI Taxonomy" id="216"/>
    <lineage>
        <taxon>Bacteria</taxon>
        <taxon>Pseudomonadati</taxon>
        <taxon>Campylobacterota</taxon>
        <taxon>Epsilonproteobacteria</taxon>
        <taxon>Campylobacterales</taxon>
        <taxon>Helicobacteraceae</taxon>
        <taxon>Helicobacter</taxon>
    </lineage>
</organism>
<protein>
    <submittedName>
        <fullName evidence="1">Uncharacterized protein</fullName>
    </submittedName>
</protein>
<evidence type="ECO:0000313" key="1">
    <source>
        <dbReference type="EMBL" id="STQ85975.1"/>
    </source>
</evidence>
<dbReference type="Proteomes" id="UP000255139">
    <property type="component" value="Unassembled WGS sequence"/>
</dbReference>
<name>A0A377PTK0_9HELI</name>
<reference evidence="1 2" key="1">
    <citation type="submission" date="2018-06" db="EMBL/GenBank/DDBJ databases">
        <authorList>
            <consortium name="Pathogen Informatics"/>
            <person name="Doyle S."/>
        </authorList>
    </citation>
    <scope>NUCLEOTIDE SEQUENCE [LARGE SCALE GENOMIC DNA]</scope>
    <source>
        <strain evidence="1 2">NCTC12714</strain>
    </source>
</reference>
<dbReference type="EMBL" id="UGJE01000002">
    <property type="protein sequence ID" value="STQ85975.1"/>
    <property type="molecule type" value="Genomic_DNA"/>
</dbReference>
<accession>A0A377PTK0</accession>
<sequence>MGVFMIRLFILFCISFVSLNADSFLNEKNHSYQKSKNRGSLIFMTSNVIPLDSSFVKNTPYGLVIEIPQSALNPDRSSAIMSRGMYNGENYTIFRSNNHTITSYRYSRNNSNLYDRIAPNVYKVTHIGGAFYKIDPMPKNLSLCSLVISRSFEAQRNFNPEILVDLNEIPNDGIASILLECPKPNERLNIEGYGEY</sequence>
<evidence type="ECO:0000313" key="2">
    <source>
        <dbReference type="Proteomes" id="UP000255139"/>
    </source>
</evidence>
<dbReference type="AlphaFoldDB" id="A0A377PTK0"/>
<proteinExistence type="predicted"/>